<evidence type="ECO:0000313" key="2">
    <source>
        <dbReference type="Proteomes" id="UP000004995"/>
    </source>
</evidence>
<dbReference type="Gramene" id="KQL17131">
    <property type="protein sequence ID" value="KQL17131"/>
    <property type="gene ID" value="SETIT_025549mg"/>
</dbReference>
<dbReference type="InParanoid" id="K3ZG47"/>
<dbReference type="Proteomes" id="UP000004995">
    <property type="component" value="Unassembled WGS sequence"/>
</dbReference>
<keyword evidence="2" id="KW-1185">Reference proteome</keyword>
<name>K3ZG47_SETIT</name>
<dbReference type="EMBL" id="AGNK02002112">
    <property type="status" value="NOT_ANNOTATED_CDS"/>
    <property type="molecule type" value="Genomic_DNA"/>
</dbReference>
<reference evidence="1" key="2">
    <citation type="submission" date="2018-08" db="UniProtKB">
        <authorList>
            <consortium name="EnsemblPlants"/>
        </authorList>
    </citation>
    <scope>IDENTIFICATION</scope>
    <source>
        <strain evidence="1">Yugu1</strain>
    </source>
</reference>
<reference evidence="2" key="1">
    <citation type="journal article" date="2012" name="Nat. Biotechnol.">
        <title>Reference genome sequence of the model plant Setaria.</title>
        <authorList>
            <person name="Bennetzen J.L."/>
            <person name="Schmutz J."/>
            <person name="Wang H."/>
            <person name="Percifield R."/>
            <person name="Hawkins J."/>
            <person name="Pontaroli A.C."/>
            <person name="Estep M."/>
            <person name="Feng L."/>
            <person name="Vaughn J.N."/>
            <person name="Grimwood J."/>
            <person name="Jenkins J."/>
            <person name="Barry K."/>
            <person name="Lindquist E."/>
            <person name="Hellsten U."/>
            <person name="Deshpande S."/>
            <person name="Wang X."/>
            <person name="Wu X."/>
            <person name="Mitros T."/>
            <person name="Triplett J."/>
            <person name="Yang X."/>
            <person name="Ye C.Y."/>
            <person name="Mauro-Herrera M."/>
            <person name="Wang L."/>
            <person name="Li P."/>
            <person name="Sharma M."/>
            <person name="Sharma R."/>
            <person name="Ronald P.C."/>
            <person name="Panaud O."/>
            <person name="Kellogg E.A."/>
            <person name="Brutnell T.P."/>
            <person name="Doust A.N."/>
            <person name="Tuskan G.A."/>
            <person name="Rokhsar D."/>
            <person name="Devos K.M."/>
        </authorList>
    </citation>
    <scope>NUCLEOTIDE SEQUENCE [LARGE SCALE GENOMIC DNA]</scope>
    <source>
        <strain evidence="2">cv. Yugu1</strain>
    </source>
</reference>
<proteinExistence type="predicted"/>
<sequence>MLAMSGLQGKYMTACRNKYRQPNAMCLIN</sequence>
<accession>K3ZG47</accession>
<dbReference type="AlphaFoldDB" id="K3ZG47"/>
<evidence type="ECO:0000313" key="1">
    <source>
        <dbReference type="EnsemblPlants" id="KQL17131"/>
    </source>
</evidence>
<organism evidence="1 2">
    <name type="scientific">Setaria italica</name>
    <name type="common">Foxtail millet</name>
    <name type="synonym">Panicum italicum</name>
    <dbReference type="NCBI Taxonomy" id="4555"/>
    <lineage>
        <taxon>Eukaryota</taxon>
        <taxon>Viridiplantae</taxon>
        <taxon>Streptophyta</taxon>
        <taxon>Embryophyta</taxon>
        <taxon>Tracheophyta</taxon>
        <taxon>Spermatophyta</taxon>
        <taxon>Magnoliopsida</taxon>
        <taxon>Liliopsida</taxon>
        <taxon>Poales</taxon>
        <taxon>Poaceae</taxon>
        <taxon>PACMAD clade</taxon>
        <taxon>Panicoideae</taxon>
        <taxon>Panicodae</taxon>
        <taxon>Paniceae</taxon>
        <taxon>Cenchrinae</taxon>
        <taxon>Setaria</taxon>
    </lineage>
</organism>
<dbReference type="HOGENOM" id="CLU_3411200_0_0_1"/>
<protein>
    <submittedName>
        <fullName evidence="1">Uncharacterized protein</fullName>
    </submittedName>
</protein>
<dbReference type="EnsemblPlants" id="KQL17131">
    <property type="protein sequence ID" value="KQL17131"/>
    <property type="gene ID" value="SETIT_025549mg"/>
</dbReference>